<comment type="subcellular location">
    <subcellularLocation>
        <location evidence="6">Cytoplasm</location>
    </subcellularLocation>
</comment>
<comment type="catalytic activity">
    <reaction evidence="6">
        <text>L-lysyl-[protein] + 3 S-adenosyl-L-methionine = N(6),N(6),N(6)-trimethyl-L-lysyl-[protein] + 3 S-adenosyl-L-homocysteine + 3 H(+)</text>
        <dbReference type="Rhea" id="RHEA:54192"/>
        <dbReference type="Rhea" id="RHEA-COMP:9752"/>
        <dbReference type="Rhea" id="RHEA-COMP:13826"/>
        <dbReference type="ChEBI" id="CHEBI:15378"/>
        <dbReference type="ChEBI" id="CHEBI:29969"/>
        <dbReference type="ChEBI" id="CHEBI:57856"/>
        <dbReference type="ChEBI" id="CHEBI:59789"/>
        <dbReference type="ChEBI" id="CHEBI:61961"/>
    </reaction>
</comment>
<dbReference type="Gene3D" id="3.40.50.150">
    <property type="entry name" value="Vaccinia Virus protein VP39"/>
    <property type="match status" value="1"/>
</dbReference>
<dbReference type="OrthoDB" id="9785995at2"/>
<dbReference type="InterPro" id="IPR029063">
    <property type="entry name" value="SAM-dependent_MTases_sf"/>
</dbReference>
<comment type="function">
    <text evidence="6">Methylates ribosomal protein L11.</text>
</comment>
<evidence type="ECO:0000256" key="2">
    <source>
        <dbReference type="ARBA" id="ARBA00022490"/>
    </source>
</evidence>
<keyword evidence="2 6" id="KW-0963">Cytoplasm</keyword>
<keyword evidence="4 6" id="KW-0808">Transferase</keyword>
<dbReference type="GO" id="GO:0032259">
    <property type="term" value="P:methylation"/>
    <property type="evidence" value="ECO:0007669"/>
    <property type="project" value="UniProtKB-KW"/>
</dbReference>
<dbReference type="RefSeq" id="WP_125943008.1">
    <property type="nucleotide sequence ID" value="NZ_PXZH01000001.1"/>
</dbReference>
<evidence type="ECO:0000313" key="7">
    <source>
        <dbReference type="EMBL" id="RST90395.1"/>
    </source>
</evidence>
<keyword evidence="8" id="KW-1185">Reference proteome</keyword>
<evidence type="ECO:0000256" key="6">
    <source>
        <dbReference type="HAMAP-Rule" id="MF_00735"/>
    </source>
</evidence>
<keyword evidence="5 6" id="KW-0949">S-adenosyl-L-methionine</keyword>
<dbReference type="InterPro" id="IPR004498">
    <property type="entry name" value="Ribosomal_PrmA_MeTrfase"/>
</dbReference>
<keyword evidence="3 6" id="KW-0489">Methyltransferase</keyword>
<organism evidence="7 8">
    <name type="scientific">Vagococcus humatus</name>
    <dbReference type="NCBI Taxonomy" id="1889241"/>
    <lineage>
        <taxon>Bacteria</taxon>
        <taxon>Bacillati</taxon>
        <taxon>Bacillota</taxon>
        <taxon>Bacilli</taxon>
        <taxon>Lactobacillales</taxon>
        <taxon>Enterococcaceae</taxon>
        <taxon>Vagococcus</taxon>
    </lineage>
</organism>
<dbReference type="GO" id="GO:0005840">
    <property type="term" value="C:ribosome"/>
    <property type="evidence" value="ECO:0007669"/>
    <property type="project" value="UniProtKB-KW"/>
</dbReference>
<dbReference type="GO" id="GO:0016279">
    <property type="term" value="F:protein-lysine N-methyltransferase activity"/>
    <property type="evidence" value="ECO:0007669"/>
    <property type="project" value="RHEA"/>
</dbReference>
<reference evidence="7 8" key="1">
    <citation type="submission" date="2018-03" db="EMBL/GenBank/DDBJ databases">
        <authorList>
            <person name="Gulvik C.A."/>
        </authorList>
    </citation>
    <scope>NUCLEOTIDE SEQUENCE [LARGE SCALE GENOMIC DNA]</scope>
    <source>
        <strain evidence="7 8">JCM 31581</strain>
    </source>
</reference>
<dbReference type="GO" id="GO:0005737">
    <property type="term" value="C:cytoplasm"/>
    <property type="evidence" value="ECO:0007669"/>
    <property type="project" value="UniProtKB-SubCell"/>
</dbReference>
<feature type="binding site" evidence="6">
    <location>
        <position position="162"/>
    </location>
    <ligand>
        <name>S-adenosyl-L-methionine</name>
        <dbReference type="ChEBI" id="CHEBI:59789"/>
    </ligand>
</feature>
<keyword evidence="7" id="KW-0687">Ribonucleoprotein</keyword>
<evidence type="ECO:0000256" key="1">
    <source>
        <dbReference type="ARBA" id="ARBA00009741"/>
    </source>
</evidence>
<feature type="binding site" evidence="6">
    <location>
        <position position="248"/>
    </location>
    <ligand>
        <name>S-adenosyl-L-methionine</name>
        <dbReference type="ChEBI" id="CHEBI:59789"/>
    </ligand>
</feature>
<dbReference type="Proteomes" id="UP000277864">
    <property type="component" value="Unassembled WGS sequence"/>
</dbReference>
<dbReference type="Pfam" id="PF06325">
    <property type="entry name" value="PrmA"/>
    <property type="match status" value="1"/>
</dbReference>
<evidence type="ECO:0000256" key="3">
    <source>
        <dbReference type="ARBA" id="ARBA00022603"/>
    </source>
</evidence>
<feature type="binding site" evidence="6">
    <location>
        <position position="205"/>
    </location>
    <ligand>
        <name>S-adenosyl-L-methionine</name>
        <dbReference type="ChEBI" id="CHEBI:59789"/>
    </ligand>
</feature>
<comment type="similarity">
    <text evidence="1 6">Belongs to the methyltransferase superfamily. PrmA family.</text>
</comment>
<dbReference type="NCBIfam" id="TIGR00406">
    <property type="entry name" value="prmA"/>
    <property type="match status" value="1"/>
</dbReference>
<keyword evidence="7" id="KW-0689">Ribosomal protein</keyword>
<dbReference type="AlphaFoldDB" id="A0A429Z9R8"/>
<protein>
    <recommendedName>
        <fullName evidence="6">Ribosomal protein L11 methyltransferase</fullName>
        <shortName evidence="6">L11 Mtase</shortName>
        <ecNumber evidence="6">2.1.1.-</ecNumber>
    </recommendedName>
</protein>
<accession>A0A429Z9R8</accession>
<dbReference type="EC" id="2.1.1.-" evidence="6"/>
<dbReference type="PANTHER" id="PTHR43648:SF1">
    <property type="entry name" value="ELECTRON TRANSFER FLAVOPROTEIN BETA SUBUNIT LYSINE METHYLTRANSFERASE"/>
    <property type="match status" value="1"/>
</dbReference>
<evidence type="ECO:0000256" key="4">
    <source>
        <dbReference type="ARBA" id="ARBA00022679"/>
    </source>
</evidence>
<dbReference type="SUPFAM" id="SSF53335">
    <property type="entry name" value="S-adenosyl-L-methionine-dependent methyltransferases"/>
    <property type="match status" value="1"/>
</dbReference>
<name>A0A429Z9R8_9ENTE</name>
<dbReference type="HAMAP" id="MF_00735">
    <property type="entry name" value="Methyltr_PrmA"/>
    <property type="match status" value="1"/>
</dbReference>
<evidence type="ECO:0000313" key="8">
    <source>
        <dbReference type="Proteomes" id="UP000277864"/>
    </source>
</evidence>
<evidence type="ECO:0000256" key="5">
    <source>
        <dbReference type="ARBA" id="ARBA00022691"/>
    </source>
</evidence>
<dbReference type="EMBL" id="PXZH01000001">
    <property type="protein sequence ID" value="RST90395.1"/>
    <property type="molecule type" value="Genomic_DNA"/>
</dbReference>
<dbReference type="InterPro" id="IPR050078">
    <property type="entry name" value="Ribosomal_L11_MeTrfase_PrmA"/>
</dbReference>
<dbReference type="PANTHER" id="PTHR43648">
    <property type="entry name" value="ELECTRON TRANSFER FLAVOPROTEIN BETA SUBUNIT LYSINE METHYLTRANSFERASE"/>
    <property type="match status" value="1"/>
</dbReference>
<sequence length="316" mass="34833">MKWTQLTIKTESEAVEAVSNILMEAGAAGVAIEDAKDLENYQPDLLGEIINKESLDFIQEGALVMAYFPETTYLPELLPGIETKVYELPKFGLEIGEAVITTNVLEEQSWETAWKKYYHPIAISRFLTIVPKWESYQQTRSDERVIYLDPGMAFGTGTHPTTYLSLHGLEMVLRGGETVVDVGTGSGVLSIASKHFGAKEVYAYDLDQVAVQAAEENMALNPVAKDVKVAANDLLTGVNLKADVVVANILADIILKLIPDAWRILKETGVLIVSGIIEDKKAEVVADALEQGFVLQELLQKSDWYGLIFEKPALEE</sequence>
<proteinExistence type="inferred from homology"/>
<dbReference type="CDD" id="cd02440">
    <property type="entry name" value="AdoMet_MTases"/>
    <property type="match status" value="1"/>
</dbReference>
<comment type="caution">
    <text evidence="7">The sequence shown here is derived from an EMBL/GenBank/DDBJ whole genome shotgun (WGS) entry which is preliminary data.</text>
</comment>
<dbReference type="PIRSF" id="PIRSF000401">
    <property type="entry name" value="RPL11_MTase"/>
    <property type="match status" value="1"/>
</dbReference>
<gene>
    <name evidence="6" type="primary">prmA</name>
    <name evidence="7" type="ORF">C7P63_04785</name>
</gene>
<feature type="binding site" evidence="6">
    <location>
        <position position="183"/>
    </location>
    <ligand>
        <name>S-adenosyl-L-methionine</name>
        <dbReference type="ChEBI" id="CHEBI:59789"/>
    </ligand>
</feature>